<feature type="domain" description="Bulb-type lectin" evidence="15">
    <location>
        <begin position="27"/>
        <end position="145"/>
    </location>
</feature>
<keyword evidence="9" id="KW-1015">Disulfide bond</keyword>
<keyword evidence="6" id="KW-0547">Nucleotide-binding</keyword>
<keyword evidence="12" id="KW-1133">Transmembrane helix</keyword>
<keyword evidence="18" id="KW-1185">Reference proteome</keyword>
<protein>
    <recommendedName>
        <fullName evidence="19">G-type lectin S-receptor-like serine/threonine-protein kinase CES101</fullName>
    </recommendedName>
</protein>
<keyword evidence="8" id="KW-0067">ATP-binding</keyword>
<dbReference type="SUPFAM" id="SSF51110">
    <property type="entry name" value="alpha-D-mannose-specific plant lectins"/>
    <property type="match status" value="2"/>
</dbReference>
<evidence type="ECO:0000256" key="13">
    <source>
        <dbReference type="SAM" id="SignalP"/>
    </source>
</evidence>
<evidence type="ECO:0000313" key="18">
    <source>
        <dbReference type="Proteomes" id="UP001227230"/>
    </source>
</evidence>
<sequence>MGQGFGFFFFILSCVCLGGPCFCSAHTDSIKPGEGLQFSKLLVSAQGTFTLGFFILDTRSYLGIWYTSDVNNKKVWVANRDNPISGTNANLMLDGNGTLMIIHSGGDPIVLNSNQASRNSIATLLDSGNFVVSALNSDGSVKQTLWESFDDPTDTLLPGMKLGINLKTGKNCVCNDNEIYFSYSVQDGAISKWVLNWRGGFFDTYGTLFVKEDMCDRYGKYPGCAVQEPPTCRTRDFQFMKQSVLNSGYPSLMNIDTSLGLSDCQAICRNNCSCTACNTVFTNGTGCQFWRDELPRAQVGDANQEELYVLSSSEDIGKPWWIWIIILVVVVFLFMLAVFCCSQRNSRGRVRREVQLHEVGPSGTTGDREGKKGQPRDVVVPGGKTADKKKKKVTFLLRTDDAQRDSIKPGERIQFTKLLVSAQRTFTLGFFSLDTRSYLGIWYTSDVDNKKVWVANRDNPISGTNANLMLDGNGTLMIIHSGGDPIVLNSNQASGNSIATLLDSGNFVVSALNSDGSAKQTLWESFDDPTDTLLPGMKLGINLKTRQNWSLASWINEQVPDPGTFTLEWNDTQLVTKRREDIYWSSGILKDQSFEFFQTHHNIHFFISVCNDNETYFSYSVQDGAISKWVLNWRGGFFDTYGTLFVKEDMCDRYGKYPGCAVQEPPTCRTRDFQFMKQSVLNSGYPSLMNIDTSLGLSDCQAICRNNCSCTACNTVFTNGTGCQFWRDKLPLARVGDANQEELYVLSSSKDTGNHLQNISIICGVVGLVIILIFSCLPRNFRGYRVRREVQPRDVEVSGDITGDRELEKPEQIVPSDSEDIDSVKQFSLVSVMAATNNFSDENKLGKGGFGPVYKGILPGGQEIAVKRLSRDSTQGPEQFNNERLIAKQQHRNLVRLLGYCMEGEEKMLIYEFMPNRSLEDVLFAPAGRKMLDWNTWCKIIEGIAQGLDYLHRHSILNMVHRDLKASNILLDHDMNPKISDFGTARIFERNASEAHTRKLVGTFGYMPPEYVLGGAYSEKTDVYSFGVLLLEIVSGQRIIPPDSKGDNLSLIRNAWKLWGEGNSLKLVDPAVVGPHSTTQILKWIRVALLCIQKHEERPTMSEVCSMLNRTELPKPNPPAILRSDEPRSCSDMQV</sequence>
<evidence type="ECO:0000256" key="1">
    <source>
        <dbReference type="ARBA" id="ARBA00004251"/>
    </source>
</evidence>
<feature type="transmembrane region" description="Helical" evidence="12">
    <location>
        <begin position="320"/>
        <end position="342"/>
    </location>
</feature>
<dbReference type="InterPro" id="IPR003609">
    <property type="entry name" value="Pan_app"/>
</dbReference>
<evidence type="ECO:0008006" key="19">
    <source>
        <dbReference type="Google" id="ProtNLM"/>
    </source>
</evidence>
<dbReference type="PROSITE" id="PS00108">
    <property type="entry name" value="PROTEIN_KINASE_ST"/>
    <property type="match status" value="1"/>
</dbReference>
<keyword evidence="5 13" id="KW-0732">Signal</keyword>
<feature type="region of interest" description="Disordered" evidence="11">
    <location>
        <begin position="357"/>
        <end position="385"/>
    </location>
</feature>
<feature type="chain" id="PRO_5046605555" description="G-type lectin S-receptor-like serine/threonine-protein kinase CES101" evidence="13">
    <location>
        <begin position="19"/>
        <end position="1135"/>
    </location>
</feature>
<gene>
    <name evidence="17" type="ORF">VitviT2T_010208</name>
</gene>
<dbReference type="Pfam" id="PF00069">
    <property type="entry name" value="Pkinase"/>
    <property type="match status" value="1"/>
</dbReference>
<feature type="domain" description="Apple" evidence="16">
    <location>
        <begin position="232"/>
        <end position="312"/>
    </location>
</feature>
<keyword evidence="12" id="KW-0472">Membrane</keyword>
<organism evidence="17 18">
    <name type="scientific">Vitis vinifera</name>
    <name type="common">Grape</name>
    <dbReference type="NCBI Taxonomy" id="29760"/>
    <lineage>
        <taxon>Eukaryota</taxon>
        <taxon>Viridiplantae</taxon>
        <taxon>Streptophyta</taxon>
        <taxon>Embryophyta</taxon>
        <taxon>Tracheophyta</taxon>
        <taxon>Spermatophyta</taxon>
        <taxon>Magnoliopsida</taxon>
        <taxon>eudicotyledons</taxon>
        <taxon>Gunneridae</taxon>
        <taxon>Pentapetalae</taxon>
        <taxon>rosids</taxon>
        <taxon>Vitales</taxon>
        <taxon>Vitaceae</taxon>
        <taxon>Viteae</taxon>
        <taxon>Vitis</taxon>
    </lineage>
</organism>
<feature type="transmembrane region" description="Helical" evidence="12">
    <location>
        <begin position="756"/>
        <end position="775"/>
    </location>
</feature>
<evidence type="ECO:0000256" key="3">
    <source>
        <dbReference type="ARBA" id="ARBA00022527"/>
    </source>
</evidence>
<dbReference type="EMBL" id="CP126654">
    <property type="protein sequence ID" value="WJZ91104.1"/>
    <property type="molecule type" value="Genomic_DNA"/>
</dbReference>
<keyword evidence="4" id="KW-0808">Transferase</keyword>
<evidence type="ECO:0000259" key="16">
    <source>
        <dbReference type="PROSITE" id="PS50948"/>
    </source>
</evidence>
<dbReference type="Pfam" id="PF01453">
    <property type="entry name" value="B_lectin"/>
    <property type="match status" value="2"/>
</dbReference>
<keyword evidence="10" id="KW-0325">Glycoprotein</keyword>
<evidence type="ECO:0000256" key="4">
    <source>
        <dbReference type="ARBA" id="ARBA00022679"/>
    </source>
</evidence>
<dbReference type="SMART" id="SM00220">
    <property type="entry name" value="S_TKc"/>
    <property type="match status" value="1"/>
</dbReference>
<dbReference type="Gene3D" id="2.90.10.10">
    <property type="entry name" value="Bulb-type lectin domain"/>
    <property type="match status" value="2"/>
</dbReference>
<dbReference type="CDD" id="cd00028">
    <property type="entry name" value="B_lectin"/>
    <property type="match status" value="2"/>
</dbReference>
<evidence type="ECO:0000259" key="15">
    <source>
        <dbReference type="PROSITE" id="PS50927"/>
    </source>
</evidence>
<dbReference type="PROSITE" id="PS50011">
    <property type="entry name" value="PROTEIN_KINASE_DOM"/>
    <property type="match status" value="1"/>
</dbReference>
<dbReference type="InterPro" id="IPR008271">
    <property type="entry name" value="Ser/Thr_kinase_AS"/>
</dbReference>
<feature type="domain" description="Apple" evidence="16">
    <location>
        <begin position="668"/>
        <end position="748"/>
    </location>
</feature>
<keyword evidence="7" id="KW-0418">Kinase</keyword>
<dbReference type="InterPro" id="IPR000719">
    <property type="entry name" value="Prot_kinase_dom"/>
</dbReference>
<dbReference type="InterPro" id="IPR001480">
    <property type="entry name" value="Bulb-type_lectin_dom"/>
</dbReference>
<evidence type="ECO:0000259" key="14">
    <source>
        <dbReference type="PROSITE" id="PS50011"/>
    </source>
</evidence>
<feature type="compositionally biased region" description="Basic and acidic residues" evidence="11">
    <location>
        <begin position="366"/>
        <end position="375"/>
    </location>
</feature>
<dbReference type="InterPro" id="IPR036426">
    <property type="entry name" value="Bulb-type_lectin_dom_sf"/>
</dbReference>
<dbReference type="Proteomes" id="UP001227230">
    <property type="component" value="Chromosome 7"/>
</dbReference>
<evidence type="ECO:0000256" key="10">
    <source>
        <dbReference type="ARBA" id="ARBA00023180"/>
    </source>
</evidence>
<dbReference type="SMART" id="SM00473">
    <property type="entry name" value="PAN_AP"/>
    <property type="match status" value="2"/>
</dbReference>
<proteinExistence type="predicted"/>
<evidence type="ECO:0000256" key="9">
    <source>
        <dbReference type="ARBA" id="ARBA00023157"/>
    </source>
</evidence>
<dbReference type="Gene3D" id="1.10.510.10">
    <property type="entry name" value="Transferase(Phosphotransferase) domain 1"/>
    <property type="match status" value="1"/>
</dbReference>
<dbReference type="PANTHER" id="PTHR27002:SF1063">
    <property type="entry name" value="RECEPTOR-LIKE SERINE_THREONINE-PROTEIN KINASE"/>
    <property type="match status" value="1"/>
</dbReference>
<evidence type="ECO:0000256" key="12">
    <source>
        <dbReference type="SAM" id="Phobius"/>
    </source>
</evidence>
<name>A0ABY9C8P6_VITVI</name>
<keyword evidence="12" id="KW-0812">Transmembrane</keyword>
<keyword evidence="2" id="KW-1003">Cell membrane</keyword>
<evidence type="ECO:0000256" key="5">
    <source>
        <dbReference type="ARBA" id="ARBA00022729"/>
    </source>
</evidence>
<feature type="signal peptide" evidence="13">
    <location>
        <begin position="1"/>
        <end position="18"/>
    </location>
</feature>
<dbReference type="InterPro" id="IPR011009">
    <property type="entry name" value="Kinase-like_dom_sf"/>
</dbReference>
<dbReference type="PANTHER" id="PTHR27002">
    <property type="entry name" value="RECEPTOR-LIKE SERINE/THREONINE-PROTEIN KINASE SD1-8"/>
    <property type="match status" value="1"/>
</dbReference>
<dbReference type="SMART" id="SM00108">
    <property type="entry name" value="B_lectin"/>
    <property type="match status" value="2"/>
</dbReference>
<reference evidence="17 18" key="1">
    <citation type="journal article" date="2023" name="Hortic Res">
        <title>The complete reference genome for grapevine (Vitis vinifera L.) genetics and breeding.</title>
        <authorList>
            <person name="Shi X."/>
            <person name="Cao S."/>
            <person name="Wang X."/>
            <person name="Huang S."/>
            <person name="Wang Y."/>
            <person name="Liu Z."/>
            <person name="Liu W."/>
            <person name="Leng X."/>
            <person name="Peng Y."/>
            <person name="Wang N."/>
            <person name="Wang Y."/>
            <person name="Ma Z."/>
            <person name="Xu X."/>
            <person name="Zhang F."/>
            <person name="Xue H."/>
            <person name="Zhong H."/>
            <person name="Wang Y."/>
            <person name="Zhang K."/>
            <person name="Velt A."/>
            <person name="Avia K."/>
            <person name="Holtgrawe D."/>
            <person name="Grimplet J."/>
            <person name="Matus J.T."/>
            <person name="Ware D."/>
            <person name="Wu X."/>
            <person name="Wang H."/>
            <person name="Liu C."/>
            <person name="Fang Y."/>
            <person name="Rustenholz C."/>
            <person name="Cheng Z."/>
            <person name="Xiao H."/>
            <person name="Zhou Y."/>
        </authorList>
    </citation>
    <scope>NUCLEOTIDE SEQUENCE [LARGE SCALE GENOMIC DNA]</scope>
    <source>
        <strain evidence="18">cv. Pinot noir / PN40024</strain>
        <tissue evidence="17">Leaf</tissue>
    </source>
</reference>
<dbReference type="SUPFAM" id="SSF56112">
    <property type="entry name" value="Protein kinase-like (PK-like)"/>
    <property type="match status" value="1"/>
</dbReference>
<comment type="subcellular location">
    <subcellularLocation>
        <location evidence="1">Cell membrane</location>
        <topology evidence="1">Single-pass type I membrane protein</topology>
    </subcellularLocation>
</comment>
<feature type="region of interest" description="Disordered" evidence="11">
    <location>
        <begin position="1115"/>
        <end position="1135"/>
    </location>
</feature>
<dbReference type="Pfam" id="PF08276">
    <property type="entry name" value="PAN_2"/>
    <property type="match status" value="2"/>
</dbReference>
<feature type="domain" description="Bulb-type lectin" evidence="15">
    <location>
        <begin position="404"/>
        <end position="522"/>
    </location>
</feature>
<evidence type="ECO:0000256" key="11">
    <source>
        <dbReference type="SAM" id="MobiDB-lite"/>
    </source>
</evidence>
<evidence type="ECO:0000313" key="17">
    <source>
        <dbReference type="EMBL" id="WJZ91104.1"/>
    </source>
</evidence>
<evidence type="ECO:0000256" key="8">
    <source>
        <dbReference type="ARBA" id="ARBA00022840"/>
    </source>
</evidence>
<dbReference type="PROSITE" id="PS50948">
    <property type="entry name" value="PAN"/>
    <property type="match status" value="2"/>
</dbReference>
<dbReference type="Gene3D" id="3.30.200.20">
    <property type="entry name" value="Phosphorylase Kinase, domain 1"/>
    <property type="match status" value="1"/>
</dbReference>
<evidence type="ECO:0000256" key="6">
    <source>
        <dbReference type="ARBA" id="ARBA00022741"/>
    </source>
</evidence>
<keyword evidence="3" id="KW-0723">Serine/threonine-protein kinase</keyword>
<dbReference type="CDD" id="cd14066">
    <property type="entry name" value="STKc_IRAK"/>
    <property type="match status" value="1"/>
</dbReference>
<evidence type="ECO:0000256" key="2">
    <source>
        <dbReference type="ARBA" id="ARBA00022475"/>
    </source>
</evidence>
<dbReference type="PROSITE" id="PS50927">
    <property type="entry name" value="BULB_LECTIN"/>
    <property type="match status" value="2"/>
</dbReference>
<evidence type="ECO:0000256" key="7">
    <source>
        <dbReference type="ARBA" id="ARBA00022777"/>
    </source>
</evidence>
<accession>A0ABY9C8P6</accession>
<feature type="domain" description="Protein kinase" evidence="14">
    <location>
        <begin position="839"/>
        <end position="1113"/>
    </location>
</feature>